<reference evidence="1" key="1">
    <citation type="journal article" date="2015" name="Nature">
        <title>Complex archaea that bridge the gap between prokaryotes and eukaryotes.</title>
        <authorList>
            <person name="Spang A."/>
            <person name="Saw J.H."/>
            <person name="Jorgensen S.L."/>
            <person name="Zaremba-Niedzwiedzka K."/>
            <person name="Martijn J."/>
            <person name="Lind A.E."/>
            <person name="van Eijk R."/>
            <person name="Schleper C."/>
            <person name="Guy L."/>
            <person name="Ettema T.J."/>
        </authorList>
    </citation>
    <scope>NUCLEOTIDE SEQUENCE</scope>
</reference>
<accession>A0A0F9G930</accession>
<dbReference type="InterPro" id="IPR006517">
    <property type="entry name" value="Phage_terminase_lsu-like_C"/>
</dbReference>
<name>A0A0F9G930_9ZZZZ</name>
<comment type="caution">
    <text evidence="1">The sequence shown here is derived from an EMBL/GenBank/DDBJ whole genome shotgun (WGS) entry which is preliminary data.</text>
</comment>
<organism evidence="1">
    <name type="scientific">marine sediment metagenome</name>
    <dbReference type="NCBI Taxonomy" id="412755"/>
    <lineage>
        <taxon>unclassified sequences</taxon>
        <taxon>metagenomes</taxon>
        <taxon>ecological metagenomes</taxon>
    </lineage>
</organism>
<dbReference type="AlphaFoldDB" id="A0A0F9G930"/>
<protein>
    <recommendedName>
        <fullName evidence="2">Terminase large subunit gp17-like C-terminal domain-containing protein</fullName>
    </recommendedName>
</protein>
<gene>
    <name evidence="1" type="ORF">LCGC14_1856830</name>
</gene>
<dbReference type="NCBIfam" id="TIGR01630">
    <property type="entry name" value="psiM2_ORF9"/>
    <property type="match status" value="1"/>
</dbReference>
<evidence type="ECO:0008006" key="2">
    <source>
        <dbReference type="Google" id="ProtNLM"/>
    </source>
</evidence>
<proteinExistence type="predicted"/>
<evidence type="ECO:0000313" key="1">
    <source>
        <dbReference type="EMBL" id="KKL95218.1"/>
    </source>
</evidence>
<sequence>MITKSLKKEKQKAYPKKILTKEQEVIQQALSSPLSSMRVLIKDDLFLFIQYFWEVYSTDKLILNWHMEVMCTRLEKVARRVAANKPCKKDTIFNVPPGSTKTAICSIFFPLWCWVNWYGMRFITASFTAPLSLESAEYSRDVIRSEKFRDIFPEIDIKQDKDSKSNFRVIQYDWYTPGQVPRIKHGGGRISTSVTGSATGFHCHLFIWDDLIDPLKSISETEIKKANHFIDNVIPFRKINKKVSATIGIMQRLAEDDPTGHLLREDKKEKKSKIKHICIPGEIRNYRDQVKPQKLIKFYKNDLMDPKRLGWRELKAIEKKGQYTYGGQIGQNPVPLGGGMFKTEMISIIDKLPHELLFENVVRFWDKAGSEGQGAFSAGVKMGKLKSGKFIIIDVKRGQWGSGKREKIIKLTAEADGPDVDIGLEQEPGSGGKESAENTVTNLAGYVVGAKTASGSKEVRADPFAVQVEWGNVMMLQGPWNGDYINELKFFPNSVYKDQVDASSGGFAKLTSKKLVKVGLGGR</sequence>
<dbReference type="EMBL" id="LAZR01018731">
    <property type="protein sequence ID" value="KKL95218.1"/>
    <property type="molecule type" value="Genomic_DNA"/>
</dbReference>